<evidence type="ECO:0000256" key="3">
    <source>
        <dbReference type="ARBA" id="ARBA00022729"/>
    </source>
</evidence>
<dbReference type="PANTHER" id="PTHR30290:SF9">
    <property type="entry name" value="OLIGOPEPTIDE-BINDING PROTEIN APPA"/>
    <property type="match status" value="1"/>
</dbReference>
<dbReference type="AlphaFoldDB" id="G9ZQW7"/>
<dbReference type="PROSITE" id="PS51257">
    <property type="entry name" value="PROKAR_LIPOPROTEIN"/>
    <property type="match status" value="1"/>
</dbReference>
<dbReference type="InterPro" id="IPR030678">
    <property type="entry name" value="Peptide/Ni-bd"/>
</dbReference>
<organism evidence="6 7">
    <name type="scientific">Lentilactobacillus parafarraginis F0439</name>
    <dbReference type="NCBI Taxonomy" id="797515"/>
    <lineage>
        <taxon>Bacteria</taxon>
        <taxon>Bacillati</taxon>
        <taxon>Bacillota</taxon>
        <taxon>Bacilli</taxon>
        <taxon>Lactobacillales</taxon>
        <taxon>Lactobacillaceae</taxon>
        <taxon>Lentilactobacillus</taxon>
    </lineage>
</organism>
<proteinExistence type="inferred from homology"/>
<evidence type="ECO:0000313" key="7">
    <source>
        <dbReference type="Proteomes" id="UP000004625"/>
    </source>
</evidence>
<dbReference type="Proteomes" id="UP000004625">
    <property type="component" value="Unassembled WGS sequence"/>
</dbReference>
<evidence type="ECO:0000256" key="2">
    <source>
        <dbReference type="ARBA" id="ARBA00022448"/>
    </source>
</evidence>
<dbReference type="CDD" id="cd08510">
    <property type="entry name" value="PBP2_Lactococcal_OppA_like"/>
    <property type="match status" value="1"/>
</dbReference>
<dbReference type="STRING" id="797515.HMPREF9103_02125"/>
<dbReference type="Gene3D" id="3.40.190.10">
    <property type="entry name" value="Periplasmic binding protein-like II"/>
    <property type="match status" value="1"/>
</dbReference>
<dbReference type="PATRIC" id="fig|797515.3.peg.1926"/>
<dbReference type="GO" id="GO:0043190">
    <property type="term" value="C:ATP-binding cassette (ABC) transporter complex"/>
    <property type="evidence" value="ECO:0007669"/>
    <property type="project" value="InterPro"/>
</dbReference>
<dbReference type="GO" id="GO:0042597">
    <property type="term" value="C:periplasmic space"/>
    <property type="evidence" value="ECO:0007669"/>
    <property type="project" value="UniProtKB-ARBA"/>
</dbReference>
<evidence type="ECO:0000313" key="6">
    <source>
        <dbReference type="EMBL" id="EHL97069.1"/>
    </source>
</evidence>
<evidence type="ECO:0000256" key="1">
    <source>
        <dbReference type="ARBA" id="ARBA00005695"/>
    </source>
</evidence>
<feature type="chain" id="PRO_5039505800" evidence="4">
    <location>
        <begin position="23"/>
        <end position="606"/>
    </location>
</feature>
<name>G9ZQW7_9LACO</name>
<evidence type="ECO:0000256" key="4">
    <source>
        <dbReference type="SAM" id="SignalP"/>
    </source>
</evidence>
<keyword evidence="3 4" id="KW-0732">Signal</keyword>
<feature type="signal peptide" evidence="4">
    <location>
        <begin position="1"/>
        <end position="22"/>
    </location>
</feature>
<dbReference type="Pfam" id="PF00496">
    <property type="entry name" value="SBP_bac_5"/>
    <property type="match status" value="1"/>
</dbReference>
<dbReference type="GO" id="GO:1904680">
    <property type="term" value="F:peptide transmembrane transporter activity"/>
    <property type="evidence" value="ECO:0007669"/>
    <property type="project" value="TreeGrafter"/>
</dbReference>
<reference evidence="6 7" key="1">
    <citation type="submission" date="2011-09" db="EMBL/GenBank/DDBJ databases">
        <authorList>
            <person name="Weinstock G."/>
            <person name="Sodergren E."/>
            <person name="Clifton S."/>
            <person name="Fulton L."/>
            <person name="Fulton B."/>
            <person name="Courtney L."/>
            <person name="Fronick C."/>
            <person name="Harrison M."/>
            <person name="Strong C."/>
            <person name="Farmer C."/>
            <person name="Delahaunty K."/>
            <person name="Markovic C."/>
            <person name="Hall O."/>
            <person name="Minx P."/>
            <person name="Tomlinson C."/>
            <person name="Mitreva M."/>
            <person name="Hou S."/>
            <person name="Chen J."/>
            <person name="Wollam A."/>
            <person name="Pepin K.H."/>
            <person name="Johnson M."/>
            <person name="Bhonagiri V."/>
            <person name="Zhang X."/>
            <person name="Suruliraj S."/>
            <person name="Warren W."/>
            <person name="Chinwalla A."/>
            <person name="Mardis E.R."/>
            <person name="Wilson R.K."/>
        </authorList>
    </citation>
    <scope>NUCLEOTIDE SEQUENCE [LARGE SCALE GENOMIC DNA]</scope>
    <source>
        <strain evidence="6 7">F0439</strain>
    </source>
</reference>
<dbReference type="PIRSF" id="PIRSF002741">
    <property type="entry name" value="MppA"/>
    <property type="match status" value="1"/>
</dbReference>
<dbReference type="Gene3D" id="3.10.105.10">
    <property type="entry name" value="Dipeptide-binding Protein, Domain 3"/>
    <property type="match status" value="1"/>
</dbReference>
<keyword evidence="7" id="KW-1185">Reference proteome</keyword>
<comment type="similarity">
    <text evidence="1">Belongs to the bacterial solute-binding protein 5 family.</text>
</comment>
<dbReference type="InterPro" id="IPR039424">
    <property type="entry name" value="SBP_5"/>
</dbReference>
<protein>
    <submittedName>
        <fullName evidence="6">ABC transporter, substrate-binding protein, family 5</fullName>
    </submittedName>
</protein>
<accession>G9ZQW7</accession>
<comment type="caution">
    <text evidence="6">The sequence shown here is derived from an EMBL/GenBank/DDBJ whole genome shotgun (WGS) entry which is preliminary data.</text>
</comment>
<evidence type="ECO:0000259" key="5">
    <source>
        <dbReference type="Pfam" id="PF00496"/>
    </source>
</evidence>
<dbReference type="EMBL" id="AGEY01000152">
    <property type="protein sequence ID" value="EHL97069.1"/>
    <property type="molecule type" value="Genomic_DNA"/>
</dbReference>
<dbReference type="HOGENOM" id="CLU_017028_8_0_9"/>
<dbReference type="GO" id="GO:0015833">
    <property type="term" value="P:peptide transport"/>
    <property type="evidence" value="ECO:0007669"/>
    <property type="project" value="TreeGrafter"/>
</dbReference>
<feature type="domain" description="Solute-binding protein family 5" evidence="5">
    <location>
        <begin position="116"/>
        <end position="522"/>
    </location>
</feature>
<dbReference type="SUPFAM" id="SSF53850">
    <property type="entry name" value="Periplasmic binding protein-like II"/>
    <property type="match status" value="1"/>
</dbReference>
<keyword evidence="2" id="KW-0813">Transport</keyword>
<dbReference type="InterPro" id="IPR000914">
    <property type="entry name" value="SBP_5_dom"/>
</dbReference>
<dbReference type="PANTHER" id="PTHR30290">
    <property type="entry name" value="PERIPLASMIC BINDING COMPONENT OF ABC TRANSPORTER"/>
    <property type="match status" value="1"/>
</dbReference>
<sequence length="606" mass="66995">MFMNKKKWLVAGIAMLSAVTLAACSNNSSKQSGTEKSVSLPATYNASGKATAAGNNSTLKIAEVNDAPFTGISSPTLASNAEDSDVFAPGGTQWGQINTLFNVGKNYKIINGGMANQKLDRKAKTATITLRKDARWSNGAKVTAKDVEYPYEIIGNKKTTSQQYSSDYAAIKGMAAYHAGKAKTISGITYPDGQNGRTVVIHFTKMSPAMQYEGNSFIWASVEPYEYFKNVPISKLASSPQVRKHPIFTGPYKLDKVVQGESTSWSPNKYFYGKQPQVKHITIQVVSSNNIVSAFSSKKYDFAAGGPDIVMPSSQYPKVKALKSYTVTGVPQMGYSYFGFNVGHMNTKTGLNVMDKNAKMSNKNLRKAMLYAVDMDAVSKKFGHGMTWRANTLIPPTFKNVYNAKAPGFKYNMKKAKSLLNKAGYKKQGKWRTDPNGKKLTIHFGGMSGSAATEAEYQYYMQQWRKAGLNVKMTTGKPMEMNSFYSTIQKPSQNKIDVWTGAWSTSSEPTPTQIYGVDAPYNMGHFVTKKNTQLLNSLNSNKAWNAKYRAQQFKKWQSYMNSQAAYGPEQFSMSWTPVNHRVKGYNVNADNNNFWSDLSLTAANPK</sequence>
<gene>
    <name evidence="6" type="ORF">HMPREF9103_02125</name>
</gene>
<dbReference type="eggNOG" id="COG0747">
    <property type="taxonomic scope" value="Bacteria"/>
</dbReference>